<reference evidence="2" key="1">
    <citation type="submission" date="2011-11" db="EMBL/GenBank/DDBJ databases">
        <title>The Genome Sequence of Fusarium oxysporum PHW808.</title>
        <authorList>
            <consortium name="The Broad Institute Genome Sequencing Platform"/>
            <person name="Ma L.-J."/>
            <person name="Gale L.R."/>
            <person name="Schwartz D.C."/>
            <person name="Zhou S."/>
            <person name="Corby-Kistler H."/>
            <person name="Young S.K."/>
            <person name="Zeng Q."/>
            <person name="Gargeya S."/>
            <person name="Fitzgerald M."/>
            <person name="Haas B."/>
            <person name="Abouelleil A."/>
            <person name="Alvarado L."/>
            <person name="Arachchi H.M."/>
            <person name="Berlin A."/>
            <person name="Brown A."/>
            <person name="Chapman S.B."/>
            <person name="Chen Z."/>
            <person name="Dunbar C."/>
            <person name="Freedman E."/>
            <person name="Gearin G."/>
            <person name="Goldberg J."/>
            <person name="Griggs A."/>
            <person name="Gujja S."/>
            <person name="Heiman D."/>
            <person name="Howarth C."/>
            <person name="Larson L."/>
            <person name="Lui A."/>
            <person name="MacDonald P.J.P."/>
            <person name="Montmayeur A."/>
            <person name="Murphy C."/>
            <person name="Neiman D."/>
            <person name="Pearson M."/>
            <person name="Priest M."/>
            <person name="Roberts A."/>
            <person name="Saif S."/>
            <person name="Shea T."/>
            <person name="Shenoy N."/>
            <person name="Sisk P."/>
            <person name="Stolte C."/>
            <person name="Sykes S."/>
            <person name="Wortman J."/>
            <person name="Nusbaum C."/>
            <person name="Birren B."/>
        </authorList>
    </citation>
    <scope>NUCLEOTIDE SEQUENCE [LARGE SCALE GENOMIC DNA]</scope>
    <source>
        <strain evidence="2">54008</strain>
    </source>
</reference>
<keyword evidence="1" id="KW-1133">Transmembrane helix</keyword>
<feature type="transmembrane region" description="Helical" evidence="1">
    <location>
        <begin position="70"/>
        <end position="92"/>
    </location>
</feature>
<organism evidence="2">
    <name type="scientific">Fusarium oxysporum f. sp. conglutinans race 2 54008</name>
    <dbReference type="NCBI Taxonomy" id="1089457"/>
    <lineage>
        <taxon>Eukaryota</taxon>
        <taxon>Fungi</taxon>
        <taxon>Dikarya</taxon>
        <taxon>Ascomycota</taxon>
        <taxon>Pezizomycotina</taxon>
        <taxon>Sordariomycetes</taxon>
        <taxon>Hypocreomycetidae</taxon>
        <taxon>Hypocreales</taxon>
        <taxon>Nectriaceae</taxon>
        <taxon>Fusarium</taxon>
        <taxon>Fusarium oxysporum species complex</taxon>
    </lineage>
</organism>
<reference evidence="2" key="2">
    <citation type="submission" date="2012-05" db="EMBL/GenBank/DDBJ databases">
        <title>The Genome Annotation of Fusarium oxysporum PHW808.</title>
        <authorList>
            <consortium name="The Broad Institute Genomics Platform"/>
            <person name="Ma L.-J."/>
            <person name="Corby-Kistler H."/>
            <person name="Broz K."/>
            <person name="Gale L.R."/>
            <person name="Jonkers W."/>
            <person name="O'Donnell K."/>
            <person name="Ploetz R."/>
            <person name="Steinberg C."/>
            <person name="Schwartz D.C."/>
            <person name="VanEtten H."/>
            <person name="Zhou S."/>
            <person name="Young S.K."/>
            <person name="Zeng Q."/>
            <person name="Gargeya S."/>
            <person name="Fitzgerald M."/>
            <person name="Abouelleil A."/>
            <person name="Alvarado L."/>
            <person name="Chapman S.B."/>
            <person name="Gainer-Dewar J."/>
            <person name="Goldberg J."/>
            <person name="Griggs A."/>
            <person name="Gujja S."/>
            <person name="Hansen M."/>
            <person name="Howarth C."/>
            <person name="Imamovic A."/>
            <person name="Ireland A."/>
            <person name="Larimer J."/>
            <person name="McCowan C."/>
            <person name="Murphy C."/>
            <person name="Pearson M."/>
            <person name="Poon T.W."/>
            <person name="Priest M."/>
            <person name="Roberts A."/>
            <person name="Saif S."/>
            <person name="Shea T."/>
            <person name="Sykes S."/>
            <person name="Wortman J."/>
            <person name="Nusbaum C."/>
            <person name="Birren B."/>
        </authorList>
    </citation>
    <scope>NUCLEOTIDE SEQUENCE</scope>
    <source>
        <strain evidence="2">54008</strain>
    </source>
</reference>
<dbReference type="AlphaFoldDB" id="X0GWK8"/>
<gene>
    <name evidence="2" type="ORF">FOPG_15890</name>
</gene>
<dbReference type="EMBL" id="JH658943">
    <property type="protein sequence ID" value="EXL68022.1"/>
    <property type="molecule type" value="Genomic_DNA"/>
</dbReference>
<name>X0GWK8_FUSOX</name>
<dbReference type="HOGENOM" id="CLU_1669475_0_0_1"/>
<accession>X0GWK8</accession>
<sequence>MHLLDAITKSAVEKSIMDSPDFSALSVPWFPSDLGESVCFNGAPIHSNCNVKDNFVCGNVSGYVSGFSNFTTWIGLILEVIWASVCFSIWIYGERRNSTSAYGDERLRKELGDDLRFGYTTTASESRFPGRARINLVAVPEGSKPRCRIRLDFETEFG</sequence>
<protein>
    <submittedName>
        <fullName evidence="2">Uncharacterized protein</fullName>
    </submittedName>
</protein>
<dbReference type="Proteomes" id="UP000030676">
    <property type="component" value="Unassembled WGS sequence"/>
</dbReference>
<evidence type="ECO:0000313" key="2">
    <source>
        <dbReference type="EMBL" id="EXL68022.1"/>
    </source>
</evidence>
<keyword evidence="1" id="KW-0812">Transmembrane</keyword>
<proteinExistence type="predicted"/>
<evidence type="ECO:0000256" key="1">
    <source>
        <dbReference type="SAM" id="Phobius"/>
    </source>
</evidence>
<keyword evidence="1" id="KW-0472">Membrane</keyword>